<reference evidence="1 2" key="1">
    <citation type="journal article" date="2014" name="Genome Biol. Evol.">
        <title>The genome of the myxosporean Thelohanellus kitauei shows adaptations to nutrient acquisition within its fish host.</title>
        <authorList>
            <person name="Yang Y."/>
            <person name="Xiong J."/>
            <person name="Zhou Z."/>
            <person name="Huo F."/>
            <person name="Miao W."/>
            <person name="Ran C."/>
            <person name="Liu Y."/>
            <person name="Zhang J."/>
            <person name="Feng J."/>
            <person name="Wang M."/>
            <person name="Wang M."/>
            <person name="Wang L."/>
            <person name="Yao B."/>
        </authorList>
    </citation>
    <scope>NUCLEOTIDE SEQUENCE [LARGE SCALE GENOMIC DNA]</scope>
    <source>
        <strain evidence="1">Wuqing</strain>
    </source>
</reference>
<dbReference type="Gene3D" id="3.40.1280.10">
    <property type="match status" value="1"/>
</dbReference>
<dbReference type="InterPro" id="IPR029026">
    <property type="entry name" value="tRNA_m1G_MTases_N"/>
</dbReference>
<name>A0A0C2J807_THEKT</name>
<dbReference type="SUPFAM" id="SSF75217">
    <property type="entry name" value="alpha/beta knot"/>
    <property type="match status" value="1"/>
</dbReference>
<protein>
    <submittedName>
        <fullName evidence="1">Uncharacterized protein</fullName>
    </submittedName>
</protein>
<sequence>MRTYETAFDTIQDSNNVYVLANRNGIEGSEGHNFVTVPYFEVDWTHPHNVLLVIGLDGAGLHWACDLSAQHTVKFVTVPQCRGYRELCDSSAVAVIQFEAQRQYRTKLLDN</sequence>
<dbReference type="EMBL" id="JWZT01003933">
    <property type="protein sequence ID" value="KII65243.1"/>
    <property type="molecule type" value="Genomic_DNA"/>
</dbReference>
<keyword evidence="2" id="KW-1185">Reference proteome</keyword>
<proteinExistence type="predicted"/>
<dbReference type="OrthoDB" id="10602176at2759"/>
<dbReference type="Proteomes" id="UP000031668">
    <property type="component" value="Unassembled WGS sequence"/>
</dbReference>
<evidence type="ECO:0000313" key="1">
    <source>
        <dbReference type="EMBL" id="KII65243.1"/>
    </source>
</evidence>
<dbReference type="InterPro" id="IPR029028">
    <property type="entry name" value="Alpha/beta_knot_MTases"/>
</dbReference>
<organism evidence="1 2">
    <name type="scientific">Thelohanellus kitauei</name>
    <name type="common">Myxosporean</name>
    <dbReference type="NCBI Taxonomy" id="669202"/>
    <lineage>
        <taxon>Eukaryota</taxon>
        <taxon>Metazoa</taxon>
        <taxon>Cnidaria</taxon>
        <taxon>Myxozoa</taxon>
        <taxon>Myxosporea</taxon>
        <taxon>Bivalvulida</taxon>
        <taxon>Platysporina</taxon>
        <taxon>Myxobolidae</taxon>
        <taxon>Thelohanellus</taxon>
    </lineage>
</organism>
<comment type="caution">
    <text evidence="1">The sequence shown here is derived from an EMBL/GenBank/DDBJ whole genome shotgun (WGS) entry which is preliminary data.</text>
</comment>
<accession>A0A0C2J807</accession>
<dbReference type="AlphaFoldDB" id="A0A0C2J807"/>
<gene>
    <name evidence="1" type="ORF">RF11_14419</name>
</gene>
<evidence type="ECO:0000313" key="2">
    <source>
        <dbReference type="Proteomes" id="UP000031668"/>
    </source>
</evidence>